<dbReference type="Proteomes" id="UP000627446">
    <property type="component" value="Unassembled WGS sequence"/>
</dbReference>
<dbReference type="AlphaFoldDB" id="A0A923HNW3"/>
<dbReference type="RefSeq" id="WP_186917336.1">
    <property type="nucleotide sequence ID" value="NZ_JACOFZ010000007.1"/>
</dbReference>
<protein>
    <submittedName>
        <fullName evidence="3">Uncharacterized protein</fullName>
    </submittedName>
</protein>
<feature type="region of interest" description="Disordered" evidence="1">
    <location>
        <begin position="37"/>
        <end position="66"/>
    </location>
</feature>
<gene>
    <name evidence="3" type="ORF">H8K36_15670</name>
</gene>
<accession>A0A923HNW3</accession>
<evidence type="ECO:0000313" key="3">
    <source>
        <dbReference type="EMBL" id="MBC3882829.1"/>
    </source>
</evidence>
<evidence type="ECO:0000256" key="1">
    <source>
        <dbReference type="SAM" id="MobiDB-lite"/>
    </source>
</evidence>
<keyword evidence="4" id="KW-1185">Reference proteome</keyword>
<feature type="chain" id="PRO_5037802190" evidence="2">
    <location>
        <begin position="22"/>
        <end position="324"/>
    </location>
</feature>
<sequence>MKIIASLLLAGLALSPVHANAQSSGFSLKKIIKDSVKEQTASKPEQTSGAQANANSTPTMPGSVGSTPVKEGVVQLDGLPIPGSPGLLMDSNSFAKFAASIRKPEIGGISLGMNVNDAIPIIKKLNPAYRVETLKIMVNNYRGVTAKAGPANAIPTDQFTVYFNEAGNIWLVSRRIELPKDQPLLLETYKNALFEKYDAPNALISERSRVNYPHFTWSFGMNGQQHASHNLDSKSGPCASLPYTMYVPITDSVTIPNNFRNTCALALTTSAYMQSNTNLIQSYTVQMYSPALIRDVNSVNAQQAEYLKQKREAEEKARANKPQF</sequence>
<dbReference type="EMBL" id="JACOFZ010000007">
    <property type="protein sequence ID" value="MBC3882829.1"/>
    <property type="molecule type" value="Genomic_DNA"/>
</dbReference>
<comment type="caution">
    <text evidence="3">The sequence shown here is derived from an EMBL/GenBank/DDBJ whole genome shotgun (WGS) entry which is preliminary data.</text>
</comment>
<feature type="signal peptide" evidence="2">
    <location>
        <begin position="1"/>
        <end position="21"/>
    </location>
</feature>
<reference evidence="3" key="1">
    <citation type="submission" date="2020-08" db="EMBL/GenBank/DDBJ databases">
        <title>Novel species isolated from subtropical streams in China.</title>
        <authorList>
            <person name="Lu H."/>
        </authorList>
    </citation>
    <scope>NUCLEOTIDE SEQUENCE</scope>
    <source>
        <strain evidence="3">LX22W</strain>
    </source>
</reference>
<evidence type="ECO:0000256" key="2">
    <source>
        <dbReference type="SAM" id="SignalP"/>
    </source>
</evidence>
<name>A0A923HNW3_9BURK</name>
<feature type="compositionally biased region" description="Polar residues" evidence="1">
    <location>
        <begin position="38"/>
        <end position="66"/>
    </location>
</feature>
<organism evidence="3 4">
    <name type="scientific">Undibacterium nitidum</name>
    <dbReference type="NCBI Taxonomy" id="2762298"/>
    <lineage>
        <taxon>Bacteria</taxon>
        <taxon>Pseudomonadati</taxon>
        <taxon>Pseudomonadota</taxon>
        <taxon>Betaproteobacteria</taxon>
        <taxon>Burkholderiales</taxon>
        <taxon>Oxalobacteraceae</taxon>
        <taxon>Undibacterium</taxon>
    </lineage>
</organism>
<proteinExistence type="predicted"/>
<evidence type="ECO:0000313" key="4">
    <source>
        <dbReference type="Proteomes" id="UP000627446"/>
    </source>
</evidence>
<keyword evidence="2" id="KW-0732">Signal</keyword>